<dbReference type="Proteomes" id="UP001497644">
    <property type="component" value="Chromosome 4"/>
</dbReference>
<reference evidence="1" key="1">
    <citation type="submission" date="2024-04" db="EMBL/GenBank/DDBJ databases">
        <authorList>
            <consortium name="Molecular Ecology Group"/>
        </authorList>
    </citation>
    <scope>NUCLEOTIDE SEQUENCE</scope>
</reference>
<organism evidence="1 2">
    <name type="scientific">Lasius platythorax</name>
    <dbReference type="NCBI Taxonomy" id="488582"/>
    <lineage>
        <taxon>Eukaryota</taxon>
        <taxon>Metazoa</taxon>
        <taxon>Ecdysozoa</taxon>
        <taxon>Arthropoda</taxon>
        <taxon>Hexapoda</taxon>
        <taxon>Insecta</taxon>
        <taxon>Pterygota</taxon>
        <taxon>Neoptera</taxon>
        <taxon>Endopterygota</taxon>
        <taxon>Hymenoptera</taxon>
        <taxon>Apocrita</taxon>
        <taxon>Aculeata</taxon>
        <taxon>Formicoidea</taxon>
        <taxon>Formicidae</taxon>
        <taxon>Formicinae</taxon>
        <taxon>Lasius</taxon>
        <taxon>Lasius</taxon>
    </lineage>
</organism>
<accession>A0AAV2NVW9</accession>
<name>A0AAV2NVW9_9HYME</name>
<evidence type="ECO:0000313" key="1">
    <source>
        <dbReference type="EMBL" id="CAL1683500.1"/>
    </source>
</evidence>
<protein>
    <submittedName>
        <fullName evidence="1">Uncharacterized protein</fullName>
    </submittedName>
</protein>
<dbReference type="EMBL" id="OZ034827">
    <property type="protein sequence ID" value="CAL1683500.1"/>
    <property type="molecule type" value="Genomic_DNA"/>
</dbReference>
<evidence type="ECO:0000313" key="2">
    <source>
        <dbReference type="Proteomes" id="UP001497644"/>
    </source>
</evidence>
<dbReference type="AlphaFoldDB" id="A0AAV2NVW9"/>
<proteinExistence type="predicted"/>
<gene>
    <name evidence="1" type="ORF">LPLAT_LOCUS9207</name>
</gene>
<keyword evidence="2" id="KW-1185">Reference proteome</keyword>
<sequence>MAVLRSVCCKQLHFSKIKGLGVRSIYASAADNNGRTMPASGCGVRLLRMPCFPNKDLPGKKGGVIVDYASASLVHFTHPRLSFLANPTIPREQHVAAVAATGRDCHDP</sequence>